<feature type="transmembrane region" description="Helical" evidence="9">
    <location>
        <begin position="40"/>
        <end position="62"/>
    </location>
</feature>
<keyword evidence="6 9" id="KW-1133">Transmembrane helix</keyword>
<comment type="caution">
    <text evidence="11">The sequence shown here is derived from an EMBL/GenBank/DDBJ whole genome shotgun (WGS) entry which is preliminary data.</text>
</comment>
<dbReference type="GO" id="GO:0015740">
    <property type="term" value="P:C4-dicarboxylate transport"/>
    <property type="evidence" value="ECO:0007669"/>
    <property type="project" value="TreeGrafter"/>
</dbReference>
<dbReference type="Pfam" id="PF04290">
    <property type="entry name" value="DctQ"/>
    <property type="match status" value="1"/>
</dbReference>
<reference evidence="11 12" key="1">
    <citation type="submission" date="2014-03" db="EMBL/GenBank/DDBJ databases">
        <title>The draft genome sequence of Thalassospira alkalitolerans JCM 18968.</title>
        <authorList>
            <person name="Lai Q."/>
            <person name="Shao Z."/>
        </authorList>
    </citation>
    <scope>NUCLEOTIDE SEQUENCE [LARGE SCALE GENOMIC DNA]</scope>
    <source>
        <strain evidence="11 12">JCM 18968</strain>
    </source>
</reference>
<evidence type="ECO:0000256" key="9">
    <source>
        <dbReference type="RuleBase" id="RU369079"/>
    </source>
</evidence>
<comment type="similarity">
    <text evidence="8 9">Belongs to the TRAP transporter small permease family.</text>
</comment>
<protein>
    <recommendedName>
        <fullName evidence="9">TRAP transporter small permease protein</fullName>
    </recommendedName>
</protein>
<keyword evidence="4 9" id="KW-0997">Cell inner membrane</keyword>
<comment type="function">
    <text evidence="9">Part of the tripartite ATP-independent periplasmic (TRAP) transport system.</text>
</comment>
<keyword evidence="7 9" id="KW-0472">Membrane</keyword>
<evidence type="ECO:0000256" key="1">
    <source>
        <dbReference type="ARBA" id="ARBA00004429"/>
    </source>
</evidence>
<dbReference type="InterPro" id="IPR055348">
    <property type="entry name" value="DctQ"/>
</dbReference>
<dbReference type="STRING" id="1293890.TALK_21645"/>
<feature type="transmembrane region" description="Helical" evidence="9">
    <location>
        <begin position="83"/>
        <end position="101"/>
    </location>
</feature>
<evidence type="ECO:0000256" key="4">
    <source>
        <dbReference type="ARBA" id="ARBA00022519"/>
    </source>
</evidence>
<accession>A0A1Y2L6I2</accession>
<evidence type="ECO:0000256" key="5">
    <source>
        <dbReference type="ARBA" id="ARBA00022692"/>
    </source>
</evidence>
<comment type="subunit">
    <text evidence="9">The complex comprises the extracytoplasmic solute receptor protein and the two transmembrane proteins.</text>
</comment>
<gene>
    <name evidence="11" type="ORF">TALK_21645</name>
</gene>
<evidence type="ECO:0000256" key="7">
    <source>
        <dbReference type="ARBA" id="ARBA00023136"/>
    </source>
</evidence>
<evidence type="ECO:0000256" key="6">
    <source>
        <dbReference type="ARBA" id="ARBA00022989"/>
    </source>
</evidence>
<feature type="transmembrane region" description="Helical" evidence="9">
    <location>
        <begin position="130"/>
        <end position="151"/>
    </location>
</feature>
<dbReference type="PANTHER" id="PTHR35011">
    <property type="entry name" value="2,3-DIKETO-L-GULONATE TRAP TRANSPORTER SMALL PERMEASE PROTEIN YIAM"/>
    <property type="match status" value="1"/>
</dbReference>
<evidence type="ECO:0000256" key="2">
    <source>
        <dbReference type="ARBA" id="ARBA00022448"/>
    </source>
</evidence>
<proteinExistence type="inferred from homology"/>
<dbReference type="InterPro" id="IPR007387">
    <property type="entry name" value="TRAP_DctQ"/>
</dbReference>
<dbReference type="OrthoDB" id="4964541at2"/>
<evidence type="ECO:0000313" key="12">
    <source>
        <dbReference type="Proteomes" id="UP000193396"/>
    </source>
</evidence>
<evidence type="ECO:0000256" key="8">
    <source>
        <dbReference type="ARBA" id="ARBA00038436"/>
    </source>
</evidence>
<comment type="subcellular location">
    <subcellularLocation>
        <location evidence="1 9">Cell inner membrane</location>
        <topology evidence="1 9">Multi-pass membrane protein</topology>
    </subcellularLocation>
</comment>
<dbReference type="AlphaFoldDB" id="A0A1Y2L6I2"/>
<keyword evidence="5 9" id="KW-0812">Transmembrane</keyword>
<keyword evidence="12" id="KW-1185">Reference proteome</keyword>
<evidence type="ECO:0000259" key="10">
    <source>
        <dbReference type="Pfam" id="PF04290"/>
    </source>
</evidence>
<sequence>MFDRLMLLLAWVAALLFVAAGIMLTYEVMARYFFIRPTIWAAELSQLCLIWGSLLGMPWALGARRHISVDAVTRLCPPPVRRGLEVLAMTAVLAFSVMVMIKGWDIFFESFERGRTSGTMLDLPAWVSELPVVIGFALLAVQAGVEIIGVLRGKDIPQGAHE</sequence>
<dbReference type="EMBL" id="JFKB01000036">
    <property type="protein sequence ID" value="OSQ42374.1"/>
    <property type="molecule type" value="Genomic_DNA"/>
</dbReference>
<keyword evidence="3" id="KW-1003">Cell membrane</keyword>
<dbReference type="PANTHER" id="PTHR35011:SF10">
    <property type="entry name" value="TRAP TRANSPORTER SMALL PERMEASE PROTEIN"/>
    <property type="match status" value="1"/>
</dbReference>
<evidence type="ECO:0000256" key="3">
    <source>
        <dbReference type="ARBA" id="ARBA00022475"/>
    </source>
</evidence>
<comment type="caution">
    <text evidence="9">Lacks conserved residue(s) required for the propagation of feature annotation.</text>
</comment>
<organism evidence="11 12">
    <name type="scientific">Thalassospira alkalitolerans</name>
    <dbReference type="NCBI Taxonomy" id="1293890"/>
    <lineage>
        <taxon>Bacteria</taxon>
        <taxon>Pseudomonadati</taxon>
        <taxon>Pseudomonadota</taxon>
        <taxon>Alphaproteobacteria</taxon>
        <taxon>Rhodospirillales</taxon>
        <taxon>Thalassospiraceae</taxon>
        <taxon>Thalassospira</taxon>
    </lineage>
</organism>
<keyword evidence="2 9" id="KW-0813">Transport</keyword>
<dbReference type="GO" id="GO:0005886">
    <property type="term" value="C:plasma membrane"/>
    <property type="evidence" value="ECO:0007669"/>
    <property type="project" value="UniProtKB-SubCell"/>
</dbReference>
<dbReference type="Proteomes" id="UP000193396">
    <property type="component" value="Unassembled WGS sequence"/>
</dbReference>
<dbReference type="GO" id="GO:0022857">
    <property type="term" value="F:transmembrane transporter activity"/>
    <property type="evidence" value="ECO:0007669"/>
    <property type="project" value="UniProtKB-UniRule"/>
</dbReference>
<feature type="domain" description="Tripartite ATP-independent periplasmic transporters DctQ component" evidence="10">
    <location>
        <begin position="22"/>
        <end position="152"/>
    </location>
</feature>
<name>A0A1Y2L6I2_9PROT</name>
<evidence type="ECO:0000313" key="11">
    <source>
        <dbReference type="EMBL" id="OSQ42374.1"/>
    </source>
</evidence>